<reference evidence="3" key="1">
    <citation type="submission" date="2019-06" db="EMBL/GenBank/DDBJ databases">
        <authorList>
            <person name="Zheng W."/>
        </authorList>
    </citation>
    <scope>NUCLEOTIDE SEQUENCE</scope>
    <source>
        <strain evidence="3">QDHG01</strain>
    </source>
</reference>
<feature type="compositionally biased region" description="Polar residues" evidence="1">
    <location>
        <begin position="378"/>
        <end position="391"/>
    </location>
</feature>
<feature type="compositionally biased region" description="Low complexity" evidence="1">
    <location>
        <begin position="353"/>
        <end position="365"/>
    </location>
</feature>
<evidence type="ECO:0000313" key="4">
    <source>
        <dbReference type="Proteomes" id="UP000785679"/>
    </source>
</evidence>
<feature type="region of interest" description="Disordered" evidence="1">
    <location>
        <begin position="490"/>
        <end position="511"/>
    </location>
</feature>
<accession>A0A8J8NTS1</accession>
<evidence type="ECO:0000259" key="2">
    <source>
        <dbReference type="PROSITE" id="PS51140"/>
    </source>
</evidence>
<keyword evidence="4" id="KW-1185">Reference proteome</keyword>
<feature type="compositionally biased region" description="Low complexity" evidence="1">
    <location>
        <begin position="25"/>
        <end position="38"/>
    </location>
</feature>
<feature type="region of interest" description="Disordered" evidence="1">
    <location>
        <begin position="1"/>
        <end position="69"/>
    </location>
</feature>
<feature type="domain" description="CUE" evidence="2">
    <location>
        <begin position="196"/>
        <end position="239"/>
    </location>
</feature>
<feature type="compositionally biased region" description="Low complexity" evidence="1">
    <location>
        <begin position="491"/>
        <end position="503"/>
    </location>
</feature>
<evidence type="ECO:0000256" key="1">
    <source>
        <dbReference type="SAM" id="MobiDB-lite"/>
    </source>
</evidence>
<name>A0A8J8NTS1_HALGN</name>
<feature type="compositionally biased region" description="Low complexity" evidence="1">
    <location>
        <begin position="83"/>
        <end position="93"/>
    </location>
</feature>
<feature type="region of interest" description="Disordered" evidence="1">
    <location>
        <begin position="440"/>
        <end position="478"/>
    </location>
</feature>
<dbReference type="PROSITE" id="PS51140">
    <property type="entry name" value="CUE"/>
    <property type="match status" value="1"/>
</dbReference>
<feature type="compositionally biased region" description="Polar residues" evidence="1">
    <location>
        <begin position="45"/>
        <end position="69"/>
    </location>
</feature>
<organism evidence="3 4">
    <name type="scientific">Halteria grandinella</name>
    <dbReference type="NCBI Taxonomy" id="5974"/>
    <lineage>
        <taxon>Eukaryota</taxon>
        <taxon>Sar</taxon>
        <taxon>Alveolata</taxon>
        <taxon>Ciliophora</taxon>
        <taxon>Intramacronucleata</taxon>
        <taxon>Spirotrichea</taxon>
        <taxon>Stichotrichia</taxon>
        <taxon>Sporadotrichida</taxon>
        <taxon>Halteriidae</taxon>
        <taxon>Halteria</taxon>
    </lineage>
</organism>
<feature type="region of interest" description="Disordered" evidence="1">
    <location>
        <begin position="329"/>
        <end position="423"/>
    </location>
</feature>
<sequence>MEIDLSDSGGEDNNGHQSRFAGMNPIQQRPPQQQFQQPAGLPAFLQQNPNGALNAPPQNGHNHGPSQNLRINDQMGIQINAGQGAAGAQVNNNDKMDQDDGGSFDNASDGVGSDNEIGVNAGIHQLNQVRQADKNIFAQQRLQQMDSGQVQSHRREFLQARGAQVPGNDDYQLAQQLEQTEHLQAQQAQNHEVAIAARPELKEFLEVFPEADVVILADVYDQLNGNRDLVMEFLLNGKLSDRVLQGLEQQQQRQAEDRRGGSRRRQNRRQQQRSSRRNQASAQRERSAFEEDEAPQRQSNARGGAGEESPQSFDADDKDAEFARKLQEQEYEEARRAQQQEEQKKIEREIRRQQQQASQRPSQARGAAGIQNVYELRSPTNELQNVQALDDSSQREAEKKYDHNVDINDDYANYQKQKNQPKAGGGGFFSMFCGCFATNNRQKQKDGNAPQPRPQGPPNNGGIRQMQQAVPPPNRASLYAVEVLDREVSEAGGAANGQQAAAQEQPMRIDF</sequence>
<evidence type="ECO:0000313" key="3">
    <source>
        <dbReference type="EMBL" id="TNV81353.1"/>
    </source>
</evidence>
<dbReference type="GO" id="GO:0043130">
    <property type="term" value="F:ubiquitin binding"/>
    <property type="evidence" value="ECO:0007669"/>
    <property type="project" value="InterPro"/>
</dbReference>
<feature type="region of interest" description="Disordered" evidence="1">
    <location>
        <begin position="247"/>
        <end position="317"/>
    </location>
</feature>
<proteinExistence type="predicted"/>
<dbReference type="EMBL" id="RRYP01006258">
    <property type="protein sequence ID" value="TNV81353.1"/>
    <property type="molecule type" value="Genomic_DNA"/>
</dbReference>
<feature type="compositionally biased region" description="Basic and acidic residues" evidence="1">
    <location>
        <begin position="392"/>
        <end position="406"/>
    </location>
</feature>
<dbReference type="InterPro" id="IPR003892">
    <property type="entry name" value="CUE"/>
</dbReference>
<gene>
    <name evidence="3" type="ORF">FGO68_gene17373</name>
</gene>
<feature type="region of interest" description="Disordered" evidence="1">
    <location>
        <begin position="83"/>
        <end position="103"/>
    </location>
</feature>
<protein>
    <recommendedName>
        <fullName evidence="2">CUE domain-containing protein</fullName>
    </recommendedName>
</protein>
<comment type="caution">
    <text evidence="3">The sequence shown here is derived from an EMBL/GenBank/DDBJ whole genome shotgun (WGS) entry which is preliminary data.</text>
</comment>
<dbReference type="AlphaFoldDB" id="A0A8J8NTS1"/>
<feature type="compositionally biased region" description="Basic residues" evidence="1">
    <location>
        <begin position="261"/>
        <end position="276"/>
    </location>
</feature>
<dbReference type="Proteomes" id="UP000785679">
    <property type="component" value="Unassembled WGS sequence"/>
</dbReference>
<feature type="compositionally biased region" description="Basic and acidic residues" evidence="1">
    <location>
        <begin position="329"/>
        <end position="352"/>
    </location>
</feature>